<dbReference type="PROSITE" id="PS52050">
    <property type="entry name" value="WYL"/>
    <property type="match status" value="1"/>
</dbReference>
<dbReference type="InterPro" id="IPR036390">
    <property type="entry name" value="WH_DNA-bd_sf"/>
</dbReference>
<dbReference type="Pfam" id="PF08279">
    <property type="entry name" value="HTH_11"/>
    <property type="match status" value="1"/>
</dbReference>
<dbReference type="InterPro" id="IPR051534">
    <property type="entry name" value="CBASS_pafABC_assoc_protein"/>
</dbReference>
<evidence type="ECO:0000259" key="1">
    <source>
        <dbReference type="Pfam" id="PF08279"/>
    </source>
</evidence>
<dbReference type="GeneID" id="93352140"/>
<protein>
    <submittedName>
        <fullName evidence="3">HTH domain</fullName>
    </submittedName>
</protein>
<dbReference type="AlphaFoldDB" id="A0A378TZX4"/>
<dbReference type="Proteomes" id="UP000254927">
    <property type="component" value="Unassembled WGS sequence"/>
</dbReference>
<dbReference type="InterPro" id="IPR036388">
    <property type="entry name" value="WH-like_DNA-bd_sf"/>
</dbReference>
<proteinExistence type="predicted"/>
<dbReference type="InterPro" id="IPR026881">
    <property type="entry name" value="WYL_dom"/>
</dbReference>
<dbReference type="PANTHER" id="PTHR34580">
    <property type="match status" value="1"/>
</dbReference>
<feature type="domain" description="Helix-turn-helix type 11" evidence="1">
    <location>
        <begin position="6"/>
        <end position="59"/>
    </location>
</feature>
<feature type="domain" description="WYL" evidence="2">
    <location>
        <begin position="139"/>
        <end position="205"/>
    </location>
</feature>
<evidence type="ECO:0000259" key="2">
    <source>
        <dbReference type="Pfam" id="PF13280"/>
    </source>
</evidence>
<dbReference type="Pfam" id="PF13280">
    <property type="entry name" value="WYL"/>
    <property type="match status" value="1"/>
</dbReference>
<evidence type="ECO:0000313" key="3">
    <source>
        <dbReference type="EMBL" id="STZ67672.1"/>
    </source>
</evidence>
<dbReference type="PANTHER" id="PTHR34580:SF3">
    <property type="entry name" value="PROTEIN PAFB"/>
    <property type="match status" value="1"/>
</dbReference>
<dbReference type="EMBL" id="UGQW01000002">
    <property type="protein sequence ID" value="STZ67672.1"/>
    <property type="molecule type" value="Genomic_DNA"/>
</dbReference>
<gene>
    <name evidence="3" type="ORF">NCTC10660_01157</name>
</gene>
<accession>A0A378TZX4</accession>
<dbReference type="SUPFAM" id="SSF46785">
    <property type="entry name" value="Winged helix' DNA-binding domain"/>
    <property type="match status" value="1"/>
</dbReference>
<dbReference type="RefSeq" id="WP_074897217.1">
    <property type="nucleotide sequence ID" value="NZ_CP031252.1"/>
</dbReference>
<dbReference type="Gene3D" id="1.10.10.10">
    <property type="entry name" value="Winged helix-like DNA-binding domain superfamily/Winged helix DNA-binding domain"/>
    <property type="match status" value="1"/>
</dbReference>
<dbReference type="InterPro" id="IPR013196">
    <property type="entry name" value="HTH_11"/>
</dbReference>
<sequence>MPRSRRLLSLLDLLRRRHGPVTAETLAQQLSVSTRTVYRDIAQLCAQGADIRGEAGLGFVLHTDLGLPPLMFDKPEIEALVFGMRWVAANGDDGLAADAKSVLAKIDAVLPGHLREHLNTQALYPRPCQTYPFTPQESETLSAIRTALRGNRILSFDYTDAQGRPTRRSVRPLAVGYFPDACLLAAWCEKRRDFRHFRTDRMSNLSIGDTFPVPRMVLLREWQRQEDLDLSVFEI</sequence>
<organism evidence="3 4">
    <name type="scientific">Neisseria elongata</name>
    <dbReference type="NCBI Taxonomy" id="495"/>
    <lineage>
        <taxon>Bacteria</taxon>
        <taxon>Pseudomonadati</taxon>
        <taxon>Pseudomonadota</taxon>
        <taxon>Betaproteobacteria</taxon>
        <taxon>Neisseriales</taxon>
        <taxon>Neisseriaceae</taxon>
        <taxon>Neisseria</taxon>
    </lineage>
</organism>
<name>A0A378TZX4_NEIEL</name>
<reference evidence="3 4" key="1">
    <citation type="submission" date="2018-06" db="EMBL/GenBank/DDBJ databases">
        <authorList>
            <consortium name="Pathogen Informatics"/>
            <person name="Doyle S."/>
        </authorList>
    </citation>
    <scope>NUCLEOTIDE SEQUENCE [LARGE SCALE GENOMIC DNA]</scope>
    <source>
        <strain evidence="3 4">NCTC10660</strain>
    </source>
</reference>
<evidence type="ECO:0000313" key="4">
    <source>
        <dbReference type="Proteomes" id="UP000254927"/>
    </source>
</evidence>